<keyword evidence="3" id="KW-1185">Reference proteome</keyword>
<keyword evidence="1" id="KW-0472">Membrane</keyword>
<dbReference type="PANTHER" id="PTHR31876:SF26">
    <property type="entry name" value="PROTEIN LIKE COV 2"/>
    <property type="match status" value="1"/>
</dbReference>
<feature type="transmembrane region" description="Helical" evidence="1">
    <location>
        <begin position="58"/>
        <end position="79"/>
    </location>
</feature>
<dbReference type="Proteomes" id="UP000198531">
    <property type="component" value="Unassembled WGS sequence"/>
</dbReference>
<feature type="transmembrane region" description="Helical" evidence="1">
    <location>
        <begin position="12"/>
        <end position="32"/>
    </location>
</feature>
<dbReference type="PANTHER" id="PTHR31876">
    <property type="entry name" value="COV-LIKE PROTEIN 1"/>
    <property type="match status" value="1"/>
</dbReference>
<organism evidence="2 3">
    <name type="scientific">Halogeometricum rufum</name>
    <dbReference type="NCBI Taxonomy" id="553469"/>
    <lineage>
        <taxon>Archaea</taxon>
        <taxon>Methanobacteriati</taxon>
        <taxon>Methanobacteriota</taxon>
        <taxon>Stenosarchaea group</taxon>
        <taxon>Halobacteria</taxon>
        <taxon>Halobacteriales</taxon>
        <taxon>Haloferacaceae</taxon>
        <taxon>Halogeometricum</taxon>
    </lineage>
</organism>
<evidence type="ECO:0000313" key="3">
    <source>
        <dbReference type="Proteomes" id="UP000198531"/>
    </source>
</evidence>
<gene>
    <name evidence="2" type="ORF">SAMN04487947_0611</name>
</gene>
<dbReference type="Pfam" id="PF04367">
    <property type="entry name" value="DUF502"/>
    <property type="match status" value="1"/>
</dbReference>
<name>A0A1I6G5J8_9EURY</name>
<evidence type="ECO:0000313" key="2">
    <source>
        <dbReference type="EMBL" id="SFR37493.1"/>
    </source>
</evidence>
<proteinExistence type="predicted"/>
<accession>A0A1I6G5J8</accession>
<dbReference type="RefSeq" id="WP_089804470.1">
    <property type="nucleotide sequence ID" value="NZ_FOYT01000001.1"/>
</dbReference>
<evidence type="ECO:0000256" key="1">
    <source>
        <dbReference type="SAM" id="Phobius"/>
    </source>
</evidence>
<dbReference type="InterPro" id="IPR007462">
    <property type="entry name" value="COV1-like"/>
</dbReference>
<dbReference type="AlphaFoldDB" id="A0A1I6G5J8"/>
<dbReference type="OrthoDB" id="51558at2157"/>
<dbReference type="EMBL" id="FOYT01000001">
    <property type="protein sequence ID" value="SFR37493.1"/>
    <property type="molecule type" value="Genomic_DNA"/>
</dbReference>
<keyword evidence="1" id="KW-0812">Transmembrane</keyword>
<protein>
    <submittedName>
        <fullName evidence="2">Uncharacterized membrane protein</fullName>
    </submittedName>
</protein>
<dbReference type="STRING" id="553469.SAMN04487947_0611"/>
<reference evidence="3" key="1">
    <citation type="submission" date="2016-10" db="EMBL/GenBank/DDBJ databases">
        <authorList>
            <person name="Varghese N."/>
            <person name="Submissions S."/>
        </authorList>
    </citation>
    <scope>NUCLEOTIDE SEQUENCE [LARGE SCALE GENOMIC DNA]</scope>
    <source>
        <strain evidence="3">CGMCC 1.7736</strain>
    </source>
</reference>
<keyword evidence="1" id="KW-1133">Transmembrane helix</keyword>
<sequence>MSLLTRLRTSFVTGLFLVAPLAVTVFVLDFVFDRLTGIVLDPIVATTRLRTFTGDELLLAQLLAATLLAVTLTAAGYVASQELGRRLFGGFERGVRLVPLVRTIYFGVRQVSESIARQSEGFDHVVLVEYPREGVYSIGFVTNDGPQSAERATDSPELLTVFLPHSPNPTAGSLIMVPPEDVFEVDMSVRRGLRLIVTTGLGAEDVEELPEGVVK</sequence>